<dbReference type="InterPro" id="IPR050713">
    <property type="entry name" value="RTP_Phos/Ushers"/>
</dbReference>
<evidence type="ECO:0000259" key="14">
    <source>
        <dbReference type="PROSITE" id="PS50853"/>
    </source>
</evidence>
<dbReference type="FunFam" id="3.90.190.10:FF:000009">
    <property type="entry name" value="Receptor-type tyrosine-protein phosphatase beta"/>
    <property type="match status" value="1"/>
</dbReference>
<keyword evidence="5" id="KW-0378">Hydrolase</keyword>
<dbReference type="InterPro" id="IPR013783">
    <property type="entry name" value="Ig-like_fold"/>
</dbReference>
<organism evidence="15 16">
    <name type="scientific">Eublepharis macularius</name>
    <name type="common">Leopard gecko</name>
    <name type="synonym">Cyrtodactylus macularius</name>
    <dbReference type="NCBI Taxonomy" id="481883"/>
    <lineage>
        <taxon>Eukaryota</taxon>
        <taxon>Metazoa</taxon>
        <taxon>Chordata</taxon>
        <taxon>Craniata</taxon>
        <taxon>Vertebrata</taxon>
        <taxon>Euteleostomi</taxon>
        <taxon>Lepidosauria</taxon>
        <taxon>Squamata</taxon>
        <taxon>Bifurcata</taxon>
        <taxon>Gekkota</taxon>
        <taxon>Eublepharidae</taxon>
        <taxon>Eublepharinae</taxon>
        <taxon>Eublepharis</taxon>
    </lineage>
</organism>
<dbReference type="PROSITE" id="PS50056">
    <property type="entry name" value="TYR_PHOSPHATASE_2"/>
    <property type="match status" value="1"/>
</dbReference>
<evidence type="ECO:0000256" key="5">
    <source>
        <dbReference type="ARBA" id="ARBA00022801"/>
    </source>
</evidence>
<accession>A0AA97K7N5</accession>
<feature type="domain" description="Tyrosine-protein phosphatase" evidence="12">
    <location>
        <begin position="539"/>
        <end position="798"/>
    </location>
</feature>
<dbReference type="Gene3D" id="3.90.190.10">
    <property type="entry name" value="Protein tyrosine phosphatase superfamily"/>
    <property type="match status" value="1"/>
</dbReference>
<dbReference type="PRINTS" id="PR00700">
    <property type="entry name" value="PRTYPHPHTASE"/>
</dbReference>
<evidence type="ECO:0000313" key="16">
    <source>
        <dbReference type="RefSeq" id="XP_054850076.1"/>
    </source>
</evidence>
<dbReference type="PANTHER" id="PTHR46957">
    <property type="entry name" value="CYTOKINE RECEPTOR"/>
    <property type="match status" value="1"/>
</dbReference>
<dbReference type="GO" id="GO:0004725">
    <property type="term" value="F:protein tyrosine phosphatase activity"/>
    <property type="evidence" value="ECO:0007669"/>
    <property type="project" value="UniProtKB-EC"/>
</dbReference>
<dbReference type="RefSeq" id="XP_054850076.1">
    <property type="nucleotide sequence ID" value="XM_054994101.1"/>
</dbReference>
<dbReference type="PROSITE" id="PS00383">
    <property type="entry name" value="TYR_PHOSPHATASE_1"/>
    <property type="match status" value="1"/>
</dbReference>
<name>A0AA97K7N5_EUBMA</name>
<dbReference type="SUPFAM" id="SSF49265">
    <property type="entry name" value="Fibronectin type III"/>
    <property type="match status" value="3"/>
</dbReference>
<dbReference type="InterPro" id="IPR036116">
    <property type="entry name" value="FN3_sf"/>
</dbReference>
<dbReference type="InterPro" id="IPR000387">
    <property type="entry name" value="Tyr_Pase_dom"/>
</dbReference>
<evidence type="ECO:0000256" key="3">
    <source>
        <dbReference type="ARBA" id="ARBA00022692"/>
    </source>
</evidence>
<keyword evidence="8 11" id="KW-0472">Membrane</keyword>
<evidence type="ECO:0000259" key="12">
    <source>
        <dbReference type="PROSITE" id="PS50055"/>
    </source>
</evidence>
<dbReference type="Proteomes" id="UP001190640">
    <property type="component" value="Chromosome 12"/>
</dbReference>
<dbReference type="PANTHER" id="PTHR46957:SF10">
    <property type="entry name" value="PROTEIN TYROSINE PHOSPHATASE, RECEPTOR TYPE, H"/>
    <property type="match status" value="1"/>
</dbReference>
<feature type="domain" description="Fibronectin type-III" evidence="14">
    <location>
        <begin position="114"/>
        <end position="202"/>
    </location>
</feature>
<dbReference type="SMART" id="SM00060">
    <property type="entry name" value="FN3"/>
    <property type="match status" value="5"/>
</dbReference>
<dbReference type="InterPro" id="IPR016130">
    <property type="entry name" value="Tyr_Pase_AS"/>
</dbReference>
<evidence type="ECO:0000256" key="2">
    <source>
        <dbReference type="ARBA" id="ARBA00013064"/>
    </source>
</evidence>
<dbReference type="CDD" id="cd00063">
    <property type="entry name" value="FN3"/>
    <property type="match status" value="4"/>
</dbReference>
<protein>
    <recommendedName>
        <fullName evidence="2">protein-tyrosine-phosphatase</fullName>
        <ecNumber evidence="2">3.1.3.48</ecNumber>
    </recommendedName>
</protein>
<keyword evidence="6" id="KW-0904">Protein phosphatase</keyword>
<evidence type="ECO:0000256" key="6">
    <source>
        <dbReference type="ARBA" id="ARBA00022912"/>
    </source>
</evidence>
<dbReference type="AlphaFoldDB" id="A0AA97K7N5"/>
<dbReference type="SMART" id="SM00404">
    <property type="entry name" value="PTPc_motif"/>
    <property type="match status" value="1"/>
</dbReference>
<dbReference type="Pfam" id="PF00041">
    <property type="entry name" value="fn3"/>
    <property type="match status" value="3"/>
</dbReference>
<dbReference type="Gene3D" id="2.60.40.10">
    <property type="entry name" value="Immunoglobulins"/>
    <property type="match status" value="5"/>
</dbReference>
<evidence type="ECO:0000256" key="1">
    <source>
        <dbReference type="ARBA" id="ARBA00004479"/>
    </source>
</evidence>
<evidence type="ECO:0000256" key="4">
    <source>
        <dbReference type="ARBA" id="ARBA00022729"/>
    </source>
</evidence>
<evidence type="ECO:0000256" key="8">
    <source>
        <dbReference type="ARBA" id="ARBA00023136"/>
    </source>
</evidence>
<feature type="domain" description="Fibronectin type-III" evidence="14">
    <location>
        <begin position="203"/>
        <end position="296"/>
    </location>
</feature>
<evidence type="ECO:0000256" key="10">
    <source>
        <dbReference type="ARBA" id="ARBA00051722"/>
    </source>
</evidence>
<evidence type="ECO:0000256" key="11">
    <source>
        <dbReference type="SAM" id="Phobius"/>
    </source>
</evidence>
<dbReference type="GeneID" id="129339520"/>
<dbReference type="SUPFAM" id="SSF52799">
    <property type="entry name" value="(Phosphotyrosine protein) phosphatases II"/>
    <property type="match status" value="1"/>
</dbReference>
<keyword evidence="16" id="KW-0675">Receptor</keyword>
<keyword evidence="9" id="KW-0325">Glycoprotein</keyword>
<comment type="subcellular location">
    <subcellularLocation>
        <location evidence="1">Membrane</location>
        <topology evidence="1">Single-pass type I membrane protein</topology>
    </subcellularLocation>
</comment>
<dbReference type="PROSITE" id="PS50853">
    <property type="entry name" value="FN3"/>
    <property type="match status" value="2"/>
</dbReference>
<reference evidence="16" key="1">
    <citation type="submission" date="2025-08" db="UniProtKB">
        <authorList>
            <consortium name="RefSeq"/>
        </authorList>
    </citation>
    <scope>IDENTIFICATION</scope>
    <source>
        <tissue evidence="16">Blood</tissue>
    </source>
</reference>
<evidence type="ECO:0000313" key="15">
    <source>
        <dbReference type="Proteomes" id="UP001190640"/>
    </source>
</evidence>
<dbReference type="SMART" id="SM00194">
    <property type="entry name" value="PTPc"/>
    <property type="match status" value="1"/>
</dbReference>
<evidence type="ECO:0000256" key="9">
    <source>
        <dbReference type="ARBA" id="ARBA00023180"/>
    </source>
</evidence>
<feature type="transmembrane region" description="Helical" evidence="11">
    <location>
        <begin position="471"/>
        <end position="495"/>
    </location>
</feature>
<proteinExistence type="predicted"/>
<keyword evidence="7 11" id="KW-1133">Transmembrane helix</keyword>
<dbReference type="PROSITE" id="PS50055">
    <property type="entry name" value="TYR_PHOSPHATASE_PTP"/>
    <property type="match status" value="1"/>
</dbReference>
<comment type="catalytic activity">
    <reaction evidence="10">
        <text>O-phospho-L-tyrosyl-[protein] + H2O = L-tyrosyl-[protein] + phosphate</text>
        <dbReference type="Rhea" id="RHEA:10684"/>
        <dbReference type="Rhea" id="RHEA-COMP:10136"/>
        <dbReference type="Rhea" id="RHEA-COMP:20101"/>
        <dbReference type="ChEBI" id="CHEBI:15377"/>
        <dbReference type="ChEBI" id="CHEBI:43474"/>
        <dbReference type="ChEBI" id="CHEBI:46858"/>
        <dbReference type="ChEBI" id="CHEBI:61978"/>
        <dbReference type="EC" id="3.1.3.48"/>
    </reaction>
</comment>
<evidence type="ECO:0000256" key="7">
    <source>
        <dbReference type="ARBA" id="ARBA00022989"/>
    </source>
</evidence>
<dbReference type="InterPro" id="IPR000242">
    <property type="entry name" value="PTP_cat"/>
</dbReference>
<gene>
    <name evidence="16" type="primary">PTPRH</name>
</gene>
<dbReference type="KEGG" id="emc:129339520"/>
<evidence type="ECO:0000259" key="13">
    <source>
        <dbReference type="PROSITE" id="PS50056"/>
    </source>
</evidence>
<dbReference type="Pfam" id="PF00102">
    <property type="entry name" value="Y_phosphatase"/>
    <property type="match status" value="1"/>
</dbReference>
<keyword evidence="3 11" id="KW-0812">Transmembrane</keyword>
<dbReference type="InterPro" id="IPR029021">
    <property type="entry name" value="Prot-tyrosine_phosphatase-like"/>
</dbReference>
<dbReference type="EC" id="3.1.3.48" evidence="2"/>
<dbReference type="CTD" id="5794"/>
<dbReference type="InterPro" id="IPR003595">
    <property type="entry name" value="Tyr_Pase_cat"/>
</dbReference>
<dbReference type="GO" id="GO:0016020">
    <property type="term" value="C:membrane"/>
    <property type="evidence" value="ECO:0007669"/>
    <property type="project" value="UniProtKB-SubCell"/>
</dbReference>
<keyword evidence="15" id="KW-1185">Reference proteome</keyword>
<feature type="domain" description="Tyrosine specific protein phosphatases" evidence="13">
    <location>
        <begin position="716"/>
        <end position="789"/>
    </location>
</feature>
<keyword evidence="4" id="KW-0732">Signal</keyword>
<sequence length="943" mass="104730">MPGCDNVTDSFPDVTPNCSLPSNCSIPSDTSPAPVNNLTVAGKSNSTVTLVWESPPCPSSACRMNPADSWNMNCTAHLYGLRPGQEYTVMMYRITEAGGCNWSTPINVTTRPSPVWNVTVQNRTVDSLKIAWMPPENSSAYRYNICLSNNTWKSNCSSSTENSYTAGGLEAGALYTVIVYAVTSNNVSSVGTVLPDVITLPNKPKNIKVTKCSTHNLTISWDPPKDSNASDYLYRVFWVRDNTMDPVKNQSTSASSYTINGLLPGSIYTVKLVSVINDAESATVENWILTNPLPPPNFRVNTVNQSAVNLFWGLPDPAFSGFGLQVWKGPTEILENHTFPNNTSTFVLNTLSPGTKYNFTLFTVAEGRGLSTHSTNVLLEGATKPEPVSNLKCFPVGGGYRLKVSWTCGTGGVSQYLVIVSGRDPVKWLSCEDPVEVGNLQPAQTYLVQVATLWNELRTNSSQVRCDTASAGVIAGAVFGLLILLVLLGLLLFYFRRWREKISKKPKANVEPPCVLASVSVSAFPCYCCEHFSDSAFGFAKEYQQLQDTGTGQPHTVAEYPENREKNRYSNVLPYDSSRVLLGPSISDPNSDYINASYIPGYHREKEYIATQGPLPGTLHDVWRMIWEQRITTLVMLTNCIENGRVKCERYWPLDYTPCTYEDITVSVVIETILPDWTIRDFNIKRKNEWEVRLARHYHYTSWPDHGVPSNTSAILHFRDLVRKHIEQHTESGPALVHCSAGVGRTGTFIALDSLLSQAQKEGQIGVYSFVQRMRMNRPLMIQTESQYVFLHQCLLDRIQPPSQVDSEKMQSAAVYENTLAFQDYEVSRPLLLNLQEMFPEISTSHIILKYEDENIRLLNQLDDGSTNTPTSLSHVCTPISRPTAAAFSVPESPTGKSNPCSDLSCREGRHLLAIIICLSPARWFLIPFKNPPDVGPHARENG</sequence>
<dbReference type="InterPro" id="IPR003961">
    <property type="entry name" value="FN3_dom"/>
</dbReference>